<reference evidence="4" key="1">
    <citation type="submission" date="2017-02" db="UniProtKB">
        <authorList>
            <consortium name="WormBaseParasite"/>
        </authorList>
    </citation>
    <scope>IDENTIFICATION</scope>
</reference>
<reference evidence="2 3" key="2">
    <citation type="submission" date="2018-10" db="EMBL/GenBank/DDBJ databases">
        <authorList>
            <consortium name="Pathogen Informatics"/>
        </authorList>
    </citation>
    <scope>NUCLEOTIDE SEQUENCE [LARGE SCALE GENOMIC DNA]</scope>
</reference>
<accession>A0A0N4VRL8</accession>
<proteinExistence type="predicted"/>
<feature type="region of interest" description="Disordered" evidence="1">
    <location>
        <begin position="1"/>
        <end position="21"/>
    </location>
</feature>
<keyword evidence="3" id="KW-1185">Reference proteome</keyword>
<dbReference type="AlphaFoldDB" id="A0A0N4VRL8"/>
<gene>
    <name evidence="2" type="ORF">EVEC_LOCUS12814</name>
</gene>
<dbReference type="Proteomes" id="UP000274131">
    <property type="component" value="Unassembled WGS sequence"/>
</dbReference>
<sequence>MEDQEGFNSTTRPSDDNTISYLSLTPVNNTVHGRAKDCQEACTLTVQQGGENPKTSCDPEEPEPKE</sequence>
<dbReference type="EMBL" id="UXUI01017385">
    <property type="protein sequence ID" value="VDD98063.1"/>
    <property type="molecule type" value="Genomic_DNA"/>
</dbReference>
<dbReference type="WBParaSite" id="EVEC_0001368901-mRNA-1">
    <property type="protein sequence ID" value="EVEC_0001368901-mRNA-1"/>
    <property type="gene ID" value="EVEC_0001368901"/>
</dbReference>
<evidence type="ECO:0000313" key="4">
    <source>
        <dbReference type="WBParaSite" id="EVEC_0001368901-mRNA-1"/>
    </source>
</evidence>
<organism evidence="4">
    <name type="scientific">Enterobius vermicularis</name>
    <name type="common">Human pinworm</name>
    <dbReference type="NCBI Taxonomy" id="51028"/>
    <lineage>
        <taxon>Eukaryota</taxon>
        <taxon>Metazoa</taxon>
        <taxon>Ecdysozoa</taxon>
        <taxon>Nematoda</taxon>
        <taxon>Chromadorea</taxon>
        <taxon>Rhabditida</taxon>
        <taxon>Spirurina</taxon>
        <taxon>Oxyuridomorpha</taxon>
        <taxon>Oxyuroidea</taxon>
        <taxon>Oxyuridae</taxon>
        <taxon>Enterobius</taxon>
    </lineage>
</organism>
<evidence type="ECO:0000313" key="2">
    <source>
        <dbReference type="EMBL" id="VDD98063.1"/>
    </source>
</evidence>
<evidence type="ECO:0000313" key="3">
    <source>
        <dbReference type="Proteomes" id="UP000274131"/>
    </source>
</evidence>
<protein>
    <submittedName>
        <fullName evidence="4">Apple domain-containing protein</fullName>
    </submittedName>
</protein>
<name>A0A0N4VRL8_ENTVE</name>
<evidence type="ECO:0000256" key="1">
    <source>
        <dbReference type="SAM" id="MobiDB-lite"/>
    </source>
</evidence>